<name>A0A8S0TNK1_OLEEU</name>
<dbReference type="AlphaFoldDB" id="A0A8S0TNK1"/>
<proteinExistence type="predicted"/>
<feature type="compositionally biased region" description="Pro residues" evidence="1">
    <location>
        <begin position="64"/>
        <end position="81"/>
    </location>
</feature>
<feature type="region of interest" description="Disordered" evidence="1">
    <location>
        <begin position="61"/>
        <end position="81"/>
    </location>
</feature>
<evidence type="ECO:0000313" key="3">
    <source>
        <dbReference type="Proteomes" id="UP000594638"/>
    </source>
</evidence>
<evidence type="ECO:0000313" key="2">
    <source>
        <dbReference type="EMBL" id="CAA3006861.1"/>
    </source>
</evidence>
<comment type="caution">
    <text evidence="2">The sequence shown here is derived from an EMBL/GenBank/DDBJ whole genome shotgun (WGS) entry which is preliminary data.</text>
</comment>
<gene>
    <name evidence="2" type="ORF">OLEA9_A081874</name>
</gene>
<evidence type="ECO:0000256" key="1">
    <source>
        <dbReference type="SAM" id="MobiDB-lite"/>
    </source>
</evidence>
<organism evidence="2 3">
    <name type="scientific">Olea europaea subsp. europaea</name>
    <dbReference type="NCBI Taxonomy" id="158383"/>
    <lineage>
        <taxon>Eukaryota</taxon>
        <taxon>Viridiplantae</taxon>
        <taxon>Streptophyta</taxon>
        <taxon>Embryophyta</taxon>
        <taxon>Tracheophyta</taxon>
        <taxon>Spermatophyta</taxon>
        <taxon>Magnoliopsida</taxon>
        <taxon>eudicotyledons</taxon>
        <taxon>Gunneridae</taxon>
        <taxon>Pentapetalae</taxon>
        <taxon>asterids</taxon>
        <taxon>lamiids</taxon>
        <taxon>Lamiales</taxon>
        <taxon>Oleaceae</taxon>
        <taxon>Oleeae</taxon>
        <taxon>Olea</taxon>
    </lineage>
</organism>
<protein>
    <submittedName>
        <fullName evidence="2">Uncharacterized protein</fullName>
    </submittedName>
</protein>
<sequence length="122" mass="12966">MQSEKMKSKAMQIVAAEPGVISMTIIKDDKMVVTGEGIDGACLIMSLRKKFCDVEIVSVEDVKPPPSPPPPPPPSPPPYPSPCPSCLPPPCPPYTPCYCPSPCQAYVVCPVNDPNPPNCSTT</sequence>
<dbReference type="Proteomes" id="UP000594638">
    <property type="component" value="Unassembled WGS sequence"/>
</dbReference>
<dbReference type="PANTHER" id="PTHR46932:SF12">
    <property type="entry name" value="HEAVY METAL-ASSOCIATED ISOPRENYLATED PLANT PROTEIN 47"/>
    <property type="match status" value="1"/>
</dbReference>
<keyword evidence="3" id="KW-1185">Reference proteome</keyword>
<dbReference type="Gene3D" id="3.30.70.100">
    <property type="match status" value="1"/>
</dbReference>
<dbReference type="InterPro" id="IPR042885">
    <property type="entry name" value="HIPP47/16"/>
</dbReference>
<dbReference type="OrthoDB" id="912156at2759"/>
<accession>A0A8S0TNK1</accession>
<dbReference type="PANTHER" id="PTHR46932">
    <property type="entry name" value="HEAVY METAL-ASSOCIATED ISOPRENYLATED PLANT PROTEIN 47"/>
    <property type="match status" value="1"/>
</dbReference>
<dbReference type="EMBL" id="CACTIH010007266">
    <property type="protein sequence ID" value="CAA3006861.1"/>
    <property type="molecule type" value="Genomic_DNA"/>
</dbReference>
<dbReference type="Gramene" id="OE9A081874T1">
    <property type="protein sequence ID" value="OE9A081874C1"/>
    <property type="gene ID" value="OE9A081874"/>
</dbReference>
<reference evidence="2 3" key="1">
    <citation type="submission" date="2019-12" db="EMBL/GenBank/DDBJ databases">
        <authorList>
            <person name="Alioto T."/>
            <person name="Alioto T."/>
            <person name="Gomez Garrido J."/>
        </authorList>
    </citation>
    <scope>NUCLEOTIDE SEQUENCE [LARGE SCALE GENOMIC DNA]</scope>
</reference>